<feature type="region of interest" description="Disordered" evidence="7">
    <location>
        <begin position="120"/>
        <end position="160"/>
    </location>
</feature>
<feature type="non-terminal residue" evidence="9">
    <location>
        <position position="314"/>
    </location>
</feature>
<evidence type="ECO:0000256" key="1">
    <source>
        <dbReference type="ARBA" id="ARBA00000900"/>
    </source>
</evidence>
<accession>A0A6A6RA56</accession>
<dbReference type="EC" id="2.3.2.27" evidence="2"/>
<organism evidence="9 10">
    <name type="scientific">Lophium mytilinum</name>
    <dbReference type="NCBI Taxonomy" id="390894"/>
    <lineage>
        <taxon>Eukaryota</taxon>
        <taxon>Fungi</taxon>
        <taxon>Dikarya</taxon>
        <taxon>Ascomycota</taxon>
        <taxon>Pezizomycotina</taxon>
        <taxon>Dothideomycetes</taxon>
        <taxon>Pleosporomycetidae</taxon>
        <taxon>Mytilinidiales</taxon>
        <taxon>Mytilinidiaceae</taxon>
        <taxon>Lophium</taxon>
    </lineage>
</organism>
<protein>
    <recommendedName>
        <fullName evidence="2">RING-type E3 ubiquitin transferase</fullName>
        <ecNumber evidence="2">2.3.2.27</ecNumber>
    </recommendedName>
</protein>
<dbReference type="PANTHER" id="PTHR46077">
    <property type="entry name" value="E3 UBIQUITIN-PROTEIN LIGASE TOPORS"/>
    <property type="match status" value="1"/>
</dbReference>
<keyword evidence="3" id="KW-0808">Transferase</keyword>
<dbReference type="Pfam" id="PF13639">
    <property type="entry name" value="zf-RING_2"/>
    <property type="match status" value="1"/>
</dbReference>
<dbReference type="SUPFAM" id="SSF57850">
    <property type="entry name" value="RING/U-box"/>
    <property type="match status" value="1"/>
</dbReference>
<feature type="compositionally biased region" description="Basic residues" evidence="7">
    <location>
        <begin position="140"/>
        <end position="149"/>
    </location>
</feature>
<dbReference type="PROSITE" id="PS50089">
    <property type="entry name" value="ZF_RING_2"/>
    <property type="match status" value="1"/>
</dbReference>
<dbReference type="AlphaFoldDB" id="A0A6A6RA56"/>
<feature type="domain" description="RING-type" evidence="8">
    <location>
        <begin position="57"/>
        <end position="97"/>
    </location>
</feature>
<dbReference type="SMART" id="SM00184">
    <property type="entry name" value="RING"/>
    <property type="match status" value="1"/>
</dbReference>
<keyword evidence="6" id="KW-0862">Zinc</keyword>
<dbReference type="GO" id="GO:0008270">
    <property type="term" value="F:zinc ion binding"/>
    <property type="evidence" value="ECO:0007669"/>
    <property type="project" value="UniProtKB-KW"/>
</dbReference>
<dbReference type="OrthoDB" id="21204at2759"/>
<dbReference type="GO" id="GO:0000209">
    <property type="term" value="P:protein polyubiquitination"/>
    <property type="evidence" value="ECO:0007669"/>
    <property type="project" value="TreeGrafter"/>
</dbReference>
<proteinExistence type="predicted"/>
<comment type="catalytic activity">
    <reaction evidence="1">
        <text>S-ubiquitinyl-[E2 ubiquitin-conjugating enzyme]-L-cysteine + [acceptor protein]-L-lysine = [E2 ubiquitin-conjugating enzyme]-L-cysteine + N(6)-ubiquitinyl-[acceptor protein]-L-lysine.</text>
        <dbReference type="EC" id="2.3.2.27"/>
    </reaction>
</comment>
<reference evidence="9" key="1">
    <citation type="journal article" date="2020" name="Stud. Mycol.">
        <title>101 Dothideomycetes genomes: a test case for predicting lifestyles and emergence of pathogens.</title>
        <authorList>
            <person name="Haridas S."/>
            <person name="Albert R."/>
            <person name="Binder M."/>
            <person name="Bloem J."/>
            <person name="Labutti K."/>
            <person name="Salamov A."/>
            <person name="Andreopoulos B."/>
            <person name="Baker S."/>
            <person name="Barry K."/>
            <person name="Bills G."/>
            <person name="Bluhm B."/>
            <person name="Cannon C."/>
            <person name="Castanera R."/>
            <person name="Culley D."/>
            <person name="Daum C."/>
            <person name="Ezra D."/>
            <person name="Gonzalez J."/>
            <person name="Henrissat B."/>
            <person name="Kuo A."/>
            <person name="Liang C."/>
            <person name="Lipzen A."/>
            <person name="Lutzoni F."/>
            <person name="Magnuson J."/>
            <person name="Mondo S."/>
            <person name="Nolan M."/>
            <person name="Ohm R."/>
            <person name="Pangilinan J."/>
            <person name="Park H.-J."/>
            <person name="Ramirez L."/>
            <person name="Alfaro M."/>
            <person name="Sun H."/>
            <person name="Tritt A."/>
            <person name="Yoshinaga Y."/>
            <person name="Zwiers L.-H."/>
            <person name="Turgeon B."/>
            <person name="Goodwin S."/>
            <person name="Spatafora J."/>
            <person name="Crous P."/>
            <person name="Grigoriev I."/>
        </authorList>
    </citation>
    <scope>NUCLEOTIDE SEQUENCE</scope>
    <source>
        <strain evidence="9">CBS 269.34</strain>
    </source>
</reference>
<evidence type="ECO:0000256" key="3">
    <source>
        <dbReference type="ARBA" id="ARBA00022679"/>
    </source>
</evidence>
<evidence type="ECO:0000256" key="7">
    <source>
        <dbReference type="SAM" id="MobiDB-lite"/>
    </source>
</evidence>
<evidence type="ECO:0000256" key="5">
    <source>
        <dbReference type="ARBA" id="ARBA00023163"/>
    </source>
</evidence>
<keyword evidence="6" id="KW-0863">Zinc-finger</keyword>
<keyword evidence="4" id="KW-0805">Transcription regulation</keyword>
<gene>
    <name evidence="9" type="ORF">BU16DRAFT_479212</name>
</gene>
<dbReference type="EMBL" id="MU004183">
    <property type="protein sequence ID" value="KAF2500650.1"/>
    <property type="molecule type" value="Genomic_DNA"/>
</dbReference>
<keyword evidence="10" id="KW-1185">Reference proteome</keyword>
<dbReference type="GO" id="GO:0061630">
    <property type="term" value="F:ubiquitin protein ligase activity"/>
    <property type="evidence" value="ECO:0007669"/>
    <property type="project" value="UniProtKB-EC"/>
</dbReference>
<evidence type="ECO:0000313" key="9">
    <source>
        <dbReference type="EMBL" id="KAF2500650.1"/>
    </source>
</evidence>
<feature type="region of interest" description="Disordered" evidence="7">
    <location>
        <begin position="218"/>
        <end position="245"/>
    </location>
</feature>
<dbReference type="PANTHER" id="PTHR46077:SF1">
    <property type="entry name" value="TOP1 BINDING ARGININE_SERINE RICH PROTEIN, E3 UBIQUITIN LIGASE"/>
    <property type="match status" value="1"/>
</dbReference>
<sequence length="314" mass="35388">MPSASANTLVSFRRTTSALSSYYNQHMENTAKSTTEEPHLLAPVPAVPRTDDNLETCVICLSTISERAIIVNCNHYSFDFICLVSWLQERSACPLCNTDVTEVQYAFSSPTDYKSYAIQSTQTVPKPHGAATTPSQNPRGRPHSSRPFRRRYETPPSPSTALLKRRHIYKHSLYSLHVGSNRISRYQTLTPALITSSPDLQSRARTWIRRELRVFSYLNPDPAPEEPPAQPESSSSSSSNTTPSARRASNAEFLLSYILAILRSVDLKAPSGQAEDMLAEFLGRPHARLFLHELGAWLRSPYTRLEDWDRNVQY</sequence>
<name>A0A6A6RA56_9PEZI</name>
<evidence type="ECO:0000256" key="6">
    <source>
        <dbReference type="PROSITE-ProRule" id="PRU00175"/>
    </source>
</evidence>
<feature type="compositionally biased region" description="Pro residues" evidence="7">
    <location>
        <begin position="221"/>
        <end position="230"/>
    </location>
</feature>
<evidence type="ECO:0000256" key="4">
    <source>
        <dbReference type="ARBA" id="ARBA00023015"/>
    </source>
</evidence>
<evidence type="ECO:0000259" key="8">
    <source>
        <dbReference type="PROSITE" id="PS50089"/>
    </source>
</evidence>
<dbReference type="Gene3D" id="3.30.40.10">
    <property type="entry name" value="Zinc/RING finger domain, C3HC4 (zinc finger)"/>
    <property type="match status" value="1"/>
</dbReference>
<evidence type="ECO:0000256" key="2">
    <source>
        <dbReference type="ARBA" id="ARBA00012483"/>
    </source>
</evidence>
<dbReference type="Proteomes" id="UP000799750">
    <property type="component" value="Unassembled WGS sequence"/>
</dbReference>
<dbReference type="InterPro" id="IPR013083">
    <property type="entry name" value="Znf_RING/FYVE/PHD"/>
</dbReference>
<keyword evidence="5" id="KW-0804">Transcription</keyword>
<evidence type="ECO:0000313" key="10">
    <source>
        <dbReference type="Proteomes" id="UP000799750"/>
    </source>
</evidence>
<dbReference type="GO" id="GO:0006513">
    <property type="term" value="P:protein monoubiquitination"/>
    <property type="evidence" value="ECO:0007669"/>
    <property type="project" value="TreeGrafter"/>
</dbReference>
<feature type="compositionally biased region" description="Low complexity" evidence="7">
    <location>
        <begin position="231"/>
        <end position="245"/>
    </location>
</feature>
<dbReference type="InterPro" id="IPR001841">
    <property type="entry name" value="Znf_RING"/>
</dbReference>
<keyword evidence="6" id="KW-0479">Metal-binding</keyword>